<name>A0A4Q7YYI3_9BACT</name>
<dbReference type="CDD" id="cd18615">
    <property type="entry name" value="GH130"/>
    <property type="match status" value="1"/>
</dbReference>
<dbReference type="PANTHER" id="PTHR34106">
    <property type="entry name" value="GLYCOSIDASE"/>
    <property type="match status" value="1"/>
</dbReference>
<comment type="similarity">
    <text evidence="3">Belongs to the glycosyl hydrolase 130 family.</text>
</comment>
<keyword evidence="4" id="KW-0378">Hydrolase</keyword>
<dbReference type="Pfam" id="PF04041">
    <property type="entry name" value="Glyco_hydro_130"/>
    <property type="match status" value="1"/>
</dbReference>
<keyword evidence="1" id="KW-0328">Glycosyltransferase</keyword>
<dbReference type="SUPFAM" id="SSF75005">
    <property type="entry name" value="Arabinanase/levansucrase/invertase"/>
    <property type="match status" value="1"/>
</dbReference>
<evidence type="ECO:0000313" key="5">
    <source>
        <dbReference type="Proteomes" id="UP000292958"/>
    </source>
</evidence>
<dbReference type="Gene3D" id="2.115.10.20">
    <property type="entry name" value="Glycosyl hydrolase domain, family 43"/>
    <property type="match status" value="1"/>
</dbReference>
<accession>A0A4Q7YYI3</accession>
<dbReference type="InterPro" id="IPR023296">
    <property type="entry name" value="Glyco_hydro_beta-prop_sf"/>
</dbReference>
<organism evidence="4 5">
    <name type="scientific">Edaphobacter modestus</name>
    <dbReference type="NCBI Taxonomy" id="388466"/>
    <lineage>
        <taxon>Bacteria</taxon>
        <taxon>Pseudomonadati</taxon>
        <taxon>Acidobacteriota</taxon>
        <taxon>Terriglobia</taxon>
        <taxon>Terriglobales</taxon>
        <taxon>Acidobacteriaceae</taxon>
        <taxon>Edaphobacter</taxon>
    </lineage>
</organism>
<dbReference type="InterPro" id="IPR007184">
    <property type="entry name" value="Mannoside_phosphorylase"/>
</dbReference>
<dbReference type="PANTHER" id="PTHR34106:SF5">
    <property type="entry name" value="GLYCOSIDASE"/>
    <property type="match status" value="1"/>
</dbReference>
<dbReference type="Proteomes" id="UP000292958">
    <property type="component" value="Unassembled WGS sequence"/>
</dbReference>
<evidence type="ECO:0000256" key="3">
    <source>
        <dbReference type="ARBA" id="ARBA00024356"/>
    </source>
</evidence>
<keyword evidence="2" id="KW-0808">Transferase</keyword>
<gene>
    <name evidence="4" type="ORF">BDD14_4649</name>
</gene>
<dbReference type="OrthoDB" id="9759709at2"/>
<reference evidence="4 5" key="1">
    <citation type="submission" date="2019-02" db="EMBL/GenBank/DDBJ databases">
        <title>Genomic Encyclopedia of Archaeal and Bacterial Type Strains, Phase II (KMG-II): from individual species to whole genera.</title>
        <authorList>
            <person name="Goeker M."/>
        </authorList>
    </citation>
    <scope>NUCLEOTIDE SEQUENCE [LARGE SCALE GENOMIC DNA]</scope>
    <source>
        <strain evidence="4 5">DSM 18101</strain>
    </source>
</reference>
<protein>
    <submittedName>
        <fullName evidence="4">Putative GH43/DUF377 family glycosyl hydrolase</fullName>
    </submittedName>
</protein>
<evidence type="ECO:0000256" key="1">
    <source>
        <dbReference type="ARBA" id="ARBA00022676"/>
    </source>
</evidence>
<dbReference type="GO" id="GO:0016787">
    <property type="term" value="F:hydrolase activity"/>
    <property type="evidence" value="ECO:0007669"/>
    <property type="project" value="UniProtKB-KW"/>
</dbReference>
<dbReference type="EMBL" id="SHKW01000001">
    <property type="protein sequence ID" value="RZU43042.1"/>
    <property type="molecule type" value="Genomic_DNA"/>
</dbReference>
<dbReference type="PIRSF" id="PIRSF016202">
    <property type="entry name" value="PH1107"/>
    <property type="match status" value="1"/>
</dbReference>
<dbReference type="GO" id="GO:0016757">
    <property type="term" value="F:glycosyltransferase activity"/>
    <property type="evidence" value="ECO:0007669"/>
    <property type="project" value="UniProtKB-KW"/>
</dbReference>
<comment type="caution">
    <text evidence="4">The sequence shown here is derived from an EMBL/GenBank/DDBJ whole genome shotgun (WGS) entry which is preliminary data.</text>
</comment>
<sequence length="320" mass="35492">MSEEISLFTRHAANPILSRKDWPYPINSVFNAGAVKLPDGDTLLLCRVEDRRGLSHLCAARSANGVDGWRIDAQPTLMASPREFPEEIWGIEDPRITYVPELQQYAIAYTSFARGGPGVSLAMTKDFRTFERYGVIMPPEDKDAALLPRRIGGFWAMIHRPVTTLGAHMWISYSPDLRHWGSHKVMLEARRGGWWDANKIGLCSPPIETEKGWLVIYHGVRHTASGSIYRLGLALFDLDRPDVCVQRGDSWIFGPEAPYERGGDVNDVVFPCGQTIGADGDTIHLYYGAGDSCMAMATGSIRALLSWLDSNSGTADEMGF</sequence>
<evidence type="ECO:0000313" key="4">
    <source>
        <dbReference type="EMBL" id="RZU43042.1"/>
    </source>
</evidence>
<dbReference type="AlphaFoldDB" id="A0A4Q7YYI3"/>
<keyword evidence="5" id="KW-1185">Reference proteome</keyword>
<proteinExistence type="inferred from homology"/>
<evidence type="ECO:0000256" key="2">
    <source>
        <dbReference type="ARBA" id="ARBA00022679"/>
    </source>
</evidence>
<dbReference type="RefSeq" id="WP_130421307.1">
    <property type="nucleotide sequence ID" value="NZ_SHKW01000001.1"/>
</dbReference>